<evidence type="ECO:0000256" key="2">
    <source>
        <dbReference type="ARBA" id="ARBA00023242"/>
    </source>
</evidence>
<feature type="region of interest" description="Disordered" evidence="3">
    <location>
        <begin position="75"/>
        <end position="95"/>
    </location>
</feature>
<dbReference type="CDD" id="cd00034">
    <property type="entry name" value="CSD"/>
    <property type="match status" value="1"/>
</dbReference>
<dbReference type="EMBL" id="UZAM01011492">
    <property type="protein sequence ID" value="VDP16578.1"/>
    <property type="molecule type" value="Genomic_DNA"/>
</dbReference>
<dbReference type="InterPro" id="IPR016197">
    <property type="entry name" value="Chromo-like_dom_sf"/>
</dbReference>
<dbReference type="AlphaFoldDB" id="A0A183IXI7"/>
<dbReference type="GO" id="GO:0005634">
    <property type="term" value="C:nucleus"/>
    <property type="evidence" value="ECO:0007669"/>
    <property type="project" value="UniProtKB-SubCell"/>
</dbReference>
<evidence type="ECO:0000313" key="6">
    <source>
        <dbReference type="Proteomes" id="UP000270296"/>
    </source>
</evidence>
<dbReference type="Pfam" id="PF01393">
    <property type="entry name" value="Chromo_shadow"/>
    <property type="match status" value="1"/>
</dbReference>
<dbReference type="WBParaSite" id="SBAD_0000864401-mRNA-1">
    <property type="protein sequence ID" value="SBAD_0000864401-mRNA-1"/>
    <property type="gene ID" value="SBAD_0000864401"/>
</dbReference>
<organism evidence="7">
    <name type="scientific">Soboliphyme baturini</name>
    <dbReference type="NCBI Taxonomy" id="241478"/>
    <lineage>
        <taxon>Eukaryota</taxon>
        <taxon>Metazoa</taxon>
        <taxon>Ecdysozoa</taxon>
        <taxon>Nematoda</taxon>
        <taxon>Enoplea</taxon>
        <taxon>Dorylaimia</taxon>
        <taxon>Dioctophymatida</taxon>
        <taxon>Dioctophymatoidea</taxon>
        <taxon>Soboliphymatidae</taxon>
        <taxon>Soboliphyme</taxon>
    </lineage>
</organism>
<gene>
    <name evidence="5" type="ORF">SBAD_LOCUS8335</name>
</gene>
<name>A0A183IXI7_9BILA</name>
<feature type="domain" description="Chromo shadow" evidence="4">
    <location>
        <begin position="106"/>
        <end position="168"/>
    </location>
</feature>
<reference evidence="5 6" key="2">
    <citation type="submission" date="2018-11" db="EMBL/GenBank/DDBJ databases">
        <authorList>
            <consortium name="Pathogen Informatics"/>
        </authorList>
    </citation>
    <scope>NUCLEOTIDE SEQUENCE [LARGE SCALE GENOMIC DNA]</scope>
</reference>
<comment type="subcellular location">
    <subcellularLocation>
        <location evidence="1">Nucleus</location>
    </subcellularLocation>
</comment>
<evidence type="ECO:0000313" key="5">
    <source>
        <dbReference type="EMBL" id="VDP16578.1"/>
    </source>
</evidence>
<proteinExistence type="predicted"/>
<dbReference type="Gene3D" id="2.40.50.40">
    <property type="match status" value="1"/>
</dbReference>
<accession>A0A183IXI7</accession>
<dbReference type="SUPFAM" id="SSF54160">
    <property type="entry name" value="Chromo domain-like"/>
    <property type="match status" value="1"/>
</dbReference>
<dbReference type="SMART" id="SM00300">
    <property type="entry name" value="ChSh"/>
    <property type="match status" value="1"/>
</dbReference>
<sequence length="170" mass="18674">FNVEYPSSPPKLANEVAVIQEPSEGQTDYCALGVDDLVRSSIRLSENASLPTEPTTHCAQLPTVTFPSTEAVQVSEASTAPQTNSISLPPVKKHAGRPPKIRRLIVGEIAGKKVRRICGVLKAENGLLYSLLQFEDSSMSMVSNRVVNIRCPEIMIRYYEGYLKWQVVSA</sequence>
<reference evidence="7" key="1">
    <citation type="submission" date="2016-06" db="UniProtKB">
        <authorList>
            <consortium name="WormBaseParasite"/>
        </authorList>
    </citation>
    <scope>IDENTIFICATION</scope>
</reference>
<keyword evidence="6" id="KW-1185">Reference proteome</keyword>
<evidence type="ECO:0000256" key="1">
    <source>
        <dbReference type="ARBA" id="ARBA00004123"/>
    </source>
</evidence>
<dbReference type="InterPro" id="IPR008251">
    <property type="entry name" value="Chromo_shadow_dom"/>
</dbReference>
<feature type="compositionally biased region" description="Polar residues" evidence="3">
    <location>
        <begin position="75"/>
        <end position="87"/>
    </location>
</feature>
<evidence type="ECO:0000256" key="3">
    <source>
        <dbReference type="SAM" id="MobiDB-lite"/>
    </source>
</evidence>
<evidence type="ECO:0000259" key="4">
    <source>
        <dbReference type="SMART" id="SM00300"/>
    </source>
</evidence>
<keyword evidence="2" id="KW-0539">Nucleus</keyword>
<protein>
    <submittedName>
        <fullName evidence="7">ChSh domain-containing protein</fullName>
    </submittedName>
</protein>
<evidence type="ECO:0000313" key="7">
    <source>
        <dbReference type="WBParaSite" id="SBAD_0000864401-mRNA-1"/>
    </source>
</evidence>
<dbReference type="Proteomes" id="UP000270296">
    <property type="component" value="Unassembled WGS sequence"/>
</dbReference>